<keyword evidence="7" id="KW-1185">Reference proteome</keyword>
<dbReference type="CDD" id="cd00190">
    <property type="entry name" value="Tryp_SPc"/>
    <property type="match status" value="1"/>
</dbReference>
<dbReference type="SMART" id="SM00020">
    <property type="entry name" value="Tryp_SPc"/>
    <property type="match status" value="1"/>
</dbReference>
<dbReference type="SUPFAM" id="SSF50494">
    <property type="entry name" value="Trypsin-like serine proteases"/>
    <property type="match status" value="1"/>
</dbReference>
<dbReference type="InterPro" id="IPR001254">
    <property type="entry name" value="Trypsin_dom"/>
</dbReference>
<accession>A0A5J4P102</accession>
<proteinExistence type="inferred from homology"/>
<evidence type="ECO:0000313" key="6">
    <source>
        <dbReference type="EMBL" id="KAA3681018.1"/>
    </source>
</evidence>
<evidence type="ECO:0000259" key="5">
    <source>
        <dbReference type="PROSITE" id="PS50240"/>
    </source>
</evidence>
<feature type="chain" id="PRO_5023862028" description="Peptidase S1 domain-containing protein" evidence="4">
    <location>
        <begin position="20"/>
        <end position="358"/>
    </location>
</feature>
<feature type="signal peptide" evidence="4">
    <location>
        <begin position="1"/>
        <end position="19"/>
    </location>
</feature>
<name>A0A5J4P102_9TREM</name>
<dbReference type="InterPro" id="IPR051487">
    <property type="entry name" value="Ser/Thr_Proteases_Immune/Dev"/>
</dbReference>
<dbReference type="GO" id="GO:0006508">
    <property type="term" value="P:proteolysis"/>
    <property type="evidence" value="ECO:0007669"/>
    <property type="project" value="InterPro"/>
</dbReference>
<dbReference type="InterPro" id="IPR043504">
    <property type="entry name" value="Peptidase_S1_PA_chymotrypsin"/>
</dbReference>
<dbReference type="GO" id="GO:0004252">
    <property type="term" value="F:serine-type endopeptidase activity"/>
    <property type="evidence" value="ECO:0007669"/>
    <property type="project" value="InterPro"/>
</dbReference>
<gene>
    <name evidence="6" type="ORF">DEA37_0014782</name>
</gene>
<evidence type="ECO:0000256" key="2">
    <source>
        <dbReference type="ARBA" id="ARBA00024195"/>
    </source>
</evidence>
<evidence type="ECO:0000313" key="7">
    <source>
        <dbReference type="Proteomes" id="UP000324629"/>
    </source>
</evidence>
<keyword evidence="3" id="KW-0472">Membrane</keyword>
<evidence type="ECO:0000256" key="1">
    <source>
        <dbReference type="ARBA" id="ARBA00023157"/>
    </source>
</evidence>
<keyword evidence="3" id="KW-1133">Transmembrane helix</keyword>
<dbReference type="Proteomes" id="UP000324629">
    <property type="component" value="Unassembled WGS sequence"/>
</dbReference>
<comment type="similarity">
    <text evidence="2">Belongs to the peptidase S1 family. CLIP subfamily.</text>
</comment>
<dbReference type="AlphaFoldDB" id="A0A5J4P102"/>
<dbReference type="InterPro" id="IPR018114">
    <property type="entry name" value="TRYPSIN_HIS"/>
</dbReference>
<organism evidence="6 7">
    <name type="scientific">Paragonimus westermani</name>
    <dbReference type="NCBI Taxonomy" id="34504"/>
    <lineage>
        <taxon>Eukaryota</taxon>
        <taxon>Metazoa</taxon>
        <taxon>Spiralia</taxon>
        <taxon>Lophotrochozoa</taxon>
        <taxon>Platyhelminthes</taxon>
        <taxon>Trematoda</taxon>
        <taxon>Digenea</taxon>
        <taxon>Plagiorchiida</taxon>
        <taxon>Troglotremata</taxon>
        <taxon>Troglotrematidae</taxon>
        <taxon>Paragonimus</taxon>
    </lineage>
</organism>
<dbReference type="Gene3D" id="2.40.10.10">
    <property type="entry name" value="Trypsin-like serine proteases"/>
    <property type="match status" value="1"/>
</dbReference>
<dbReference type="PANTHER" id="PTHR24256">
    <property type="entry name" value="TRYPTASE-RELATED"/>
    <property type="match status" value="1"/>
</dbReference>
<protein>
    <recommendedName>
        <fullName evidence="5">Peptidase S1 domain-containing protein</fullName>
    </recommendedName>
</protein>
<dbReference type="InterPro" id="IPR009003">
    <property type="entry name" value="Peptidase_S1_PA"/>
</dbReference>
<dbReference type="Pfam" id="PF00089">
    <property type="entry name" value="Trypsin"/>
    <property type="match status" value="3"/>
</dbReference>
<keyword evidence="4" id="KW-0732">Signal</keyword>
<dbReference type="InterPro" id="IPR001314">
    <property type="entry name" value="Peptidase_S1A"/>
</dbReference>
<feature type="transmembrane region" description="Helical" evidence="3">
    <location>
        <begin position="270"/>
        <end position="291"/>
    </location>
</feature>
<reference evidence="6 7" key="1">
    <citation type="journal article" date="2019" name="Gigascience">
        <title>Whole-genome sequence of the oriental lung fluke Paragonimus westermani.</title>
        <authorList>
            <person name="Oey H."/>
            <person name="Zakrzewski M."/>
            <person name="Narain K."/>
            <person name="Devi K.R."/>
            <person name="Agatsuma T."/>
            <person name="Nawaratna S."/>
            <person name="Gobert G.N."/>
            <person name="Jones M.K."/>
            <person name="Ragan M.A."/>
            <person name="McManus D.P."/>
            <person name="Krause L."/>
        </authorList>
    </citation>
    <scope>NUCLEOTIDE SEQUENCE [LARGE SCALE GENOMIC DNA]</scope>
    <source>
        <strain evidence="6 7">IND2009</strain>
    </source>
</reference>
<dbReference type="PROSITE" id="PS50240">
    <property type="entry name" value="TRYPSIN_DOM"/>
    <property type="match status" value="1"/>
</dbReference>
<comment type="caution">
    <text evidence="6">The sequence shown here is derived from an EMBL/GenBank/DDBJ whole genome shotgun (WGS) entry which is preliminary data.</text>
</comment>
<feature type="domain" description="Peptidase S1" evidence="5">
    <location>
        <begin position="26"/>
        <end position="355"/>
    </location>
</feature>
<keyword evidence="1" id="KW-1015">Disulfide bond</keyword>
<dbReference type="PROSITE" id="PS00134">
    <property type="entry name" value="TRYPSIN_HIS"/>
    <property type="match status" value="1"/>
</dbReference>
<evidence type="ECO:0000256" key="4">
    <source>
        <dbReference type="SAM" id="SignalP"/>
    </source>
</evidence>
<dbReference type="PRINTS" id="PR00722">
    <property type="entry name" value="CHYMOTRYPSIN"/>
</dbReference>
<evidence type="ECO:0000256" key="3">
    <source>
        <dbReference type="SAM" id="Phobius"/>
    </source>
</evidence>
<sequence>MHPVIAVVVLGTIFVLGECSEIGKRVINGYDVQENQYPWAVSIKGIHPITRTITFCGSTIIADRWLLTAAHCFWASMKKKSYLMNPENWHAQAGSAEIELGDRHTDREEVIETSAQPSETFFRLLQRLFEYLQRKSKHQENTIYHLHAEKIILHPKYRPDELENDIALVKLKGTLPLAKRSVSLAKLPSGWKTSDWPPVSSTCTFVGWGCQINNGPPSSRAQVIALKVLPNPVCSQIYNHGAGLNAEHEFCAGYYKSKVGICAALLQSNYVYFVVTAIANLTVICFFPSVLNPTNNNACSLRKQGDSGSGLIYLYKRQPVVVGVASATHAERPQSFPGLFTRVASFTDWIQETIHKES</sequence>
<dbReference type="EMBL" id="QNGE01000299">
    <property type="protein sequence ID" value="KAA3681018.1"/>
    <property type="molecule type" value="Genomic_DNA"/>
</dbReference>
<keyword evidence="3" id="KW-0812">Transmembrane</keyword>